<feature type="region of interest" description="Disordered" evidence="1">
    <location>
        <begin position="240"/>
        <end position="259"/>
    </location>
</feature>
<evidence type="ECO:0000256" key="1">
    <source>
        <dbReference type="SAM" id="MobiDB-lite"/>
    </source>
</evidence>
<dbReference type="InterPro" id="IPR040256">
    <property type="entry name" value="At4g02000-like"/>
</dbReference>
<dbReference type="Proteomes" id="UP000032141">
    <property type="component" value="Chromosome C7"/>
</dbReference>
<dbReference type="InterPro" id="IPR036875">
    <property type="entry name" value="Znf_CCHC_sf"/>
</dbReference>
<dbReference type="AlphaFoldDB" id="A0A0D3D8N5"/>
<dbReference type="InterPro" id="IPR025558">
    <property type="entry name" value="DUF4283"/>
</dbReference>
<reference evidence="3 4" key="1">
    <citation type="journal article" date="2014" name="Genome Biol.">
        <title>Transcriptome and methylome profiling reveals relics of genome dominance in the mesopolyploid Brassica oleracea.</title>
        <authorList>
            <person name="Parkin I.A."/>
            <person name="Koh C."/>
            <person name="Tang H."/>
            <person name="Robinson S.J."/>
            <person name="Kagale S."/>
            <person name="Clarke W.E."/>
            <person name="Town C.D."/>
            <person name="Nixon J."/>
            <person name="Krishnakumar V."/>
            <person name="Bidwell S.L."/>
            <person name="Denoeud F."/>
            <person name="Belcram H."/>
            <person name="Links M.G."/>
            <person name="Just J."/>
            <person name="Clarke C."/>
            <person name="Bender T."/>
            <person name="Huebert T."/>
            <person name="Mason A.S."/>
            <person name="Pires J.C."/>
            <person name="Barker G."/>
            <person name="Moore J."/>
            <person name="Walley P.G."/>
            <person name="Manoli S."/>
            <person name="Batley J."/>
            <person name="Edwards D."/>
            <person name="Nelson M.N."/>
            <person name="Wang X."/>
            <person name="Paterson A.H."/>
            <person name="King G."/>
            <person name="Bancroft I."/>
            <person name="Chalhoub B."/>
            <person name="Sharpe A.G."/>
        </authorList>
    </citation>
    <scope>NUCLEOTIDE SEQUENCE</scope>
    <source>
        <strain evidence="3 4">cv. TO1000</strain>
    </source>
</reference>
<dbReference type="Gramene" id="Bo7g065520.1">
    <property type="protein sequence ID" value="Bo7g065520.1"/>
    <property type="gene ID" value="Bo7g065520"/>
</dbReference>
<dbReference type="GO" id="GO:0008270">
    <property type="term" value="F:zinc ion binding"/>
    <property type="evidence" value="ECO:0007669"/>
    <property type="project" value="InterPro"/>
</dbReference>
<evidence type="ECO:0000259" key="2">
    <source>
        <dbReference type="Pfam" id="PF14111"/>
    </source>
</evidence>
<dbReference type="PANTHER" id="PTHR31286:SF55">
    <property type="entry name" value="DUF4283 DOMAIN-CONTAINING PROTEIN"/>
    <property type="match status" value="1"/>
</dbReference>
<keyword evidence="4" id="KW-1185">Reference proteome</keyword>
<dbReference type="PANTHER" id="PTHR31286">
    <property type="entry name" value="GLYCINE-RICH CELL WALL STRUCTURAL PROTEIN 1.8-LIKE"/>
    <property type="match status" value="1"/>
</dbReference>
<evidence type="ECO:0000313" key="4">
    <source>
        <dbReference type="Proteomes" id="UP000032141"/>
    </source>
</evidence>
<dbReference type="SUPFAM" id="SSF57756">
    <property type="entry name" value="Retrovirus zinc finger-like domains"/>
    <property type="match status" value="1"/>
</dbReference>
<evidence type="ECO:0000313" key="3">
    <source>
        <dbReference type="EnsemblPlants" id="Bo7g065520.1"/>
    </source>
</evidence>
<proteinExistence type="predicted"/>
<feature type="domain" description="DUF4283" evidence="2">
    <location>
        <begin position="36"/>
        <end position="113"/>
    </location>
</feature>
<dbReference type="eggNOG" id="KOG1075">
    <property type="taxonomic scope" value="Eukaryota"/>
</dbReference>
<dbReference type="HOGENOM" id="CLU_786088_0_0_1"/>
<reference evidence="3" key="2">
    <citation type="submission" date="2015-03" db="UniProtKB">
        <authorList>
            <consortium name="EnsemblPlants"/>
        </authorList>
    </citation>
    <scope>IDENTIFICATION</scope>
</reference>
<accession>A0A0D3D8N5</accession>
<protein>
    <recommendedName>
        <fullName evidence="2">DUF4283 domain-containing protein</fullName>
    </recommendedName>
</protein>
<dbReference type="Pfam" id="PF14111">
    <property type="entry name" value="DUF4283"/>
    <property type="match status" value="1"/>
</dbReference>
<organism evidence="3 4">
    <name type="scientific">Brassica oleracea var. oleracea</name>
    <dbReference type="NCBI Taxonomy" id="109376"/>
    <lineage>
        <taxon>Eukaryota</taxon>
        <taxon>Viridiplantae</taxon>
        <taxon>Streptophyta</taxon>
        <taxon>Embryophyta</taxon>
        <taxon>Tracheophyta</taxon>
        <taxon>Spermatophyta</taxon>
        <taxon>Magnoliopsida</taxon>
        <taxon>eudicotyledons</taxon>
        <taxon>Gunneridae</taxon>
        <taxon>Pentapetalae</taxon>
        <taxon>rosids</taxon>
        <taxon>malvids</taxon>
        <taxon>Brassicales</taxon>
        <taxon>Brassicaceae</taxon>
        <taxon>Brassiceae</taxon>
        <taxon>Brassica</taxon>
    </lineage>
</organism>
<name>A0A0D3D8N5_BRAOL</name>
<feature type="compositionally biased region" description="Basic residues" evidence="1">
    <location>
        <begin position="249"/>
        <end position="258"/>
    </location>
</feature>
<dbReference type="Gene3D" id="4.10.60.10">
    <property type="entry name" value="Zinc finger, CCHC-type"/>
    <property type="match status" value="1"/>
</dbReference>
<dbReference type="EnsemblPlants" id="Bo7g065520.1">
    <property type="protein sequence ID" value="Bo7g065520.1"/>
    <property type="gene ID" value="Bo7g065520"/>
</dbReference>
<dbReference type="OMA" id="LCKSATH"/>
<dbReference type="GO" id="GO:0003676">
    <property type="term" value="F:nucleic acid binding"/>
    <property type="evidence" value="ECO:0007669"/>
    <property type="project" value="InterPro"/>
</dbReference>
<sequence length="353" mass="39823">MVYLRKANPLRYLWGKLALRFRIQSLRKTGSLGSPFVLGQFYSEPLSQGTLHNIVNGIWSKYHRDIVVSKMEGFAFLFRIPNAATRNMVIKQKLWHIEGQTMFVDKWELGVIPVKPELSSAPIWLELRKVPFQFFNEDGLERIAGLVGHPKFLHPSTANKTNLEVAKVFTIIDPRKPLPEAVNVQFESGDICRVLVSSPWMPPVRESCKEIGHISKRCPHAPKTCSLCKSATHVLANCPKKGKQNVPGKKIRRRRSKDKQKWIVVDPPTTNKSPQIDSAISPVPPELPVIPLEPKSPINPLVPQAVLTRTEIQLHSKLGTSQDTVRGESSGTALLPHRQLLRGRRIQYTRAGF</sequence>